<accession>A0A3P6E968</accession>
<proteinExistence type="predicted"/>
<sequence length="64" mass="7024">MISTFEKKSEEQEKLIGSLAKQVETLTARTRAVLPRGTTKFRGKRLDFATLLDKTGNAQGDPSG</sequence>
<reference evidence="1" key="1">
    <citation type="submission" date="2018-11" db="EMBL/GenBank/DDBJ databases">
        <authorList>
            <consortium name="Genoscope - CEA"/>
            <person name="William W."/>
        </authorList>
    </citation>
    <scope>NUCLEOTIDE SEQUENCE</scope>
</reference>
<gene>
    <name evidence="1" type="ORF">BOLC9T57177H</name>
</gene>
<dbReference type="AlphaFoldDB" id="A0A3P6E968"/>
<dbReference type="EMBL" id="LR031875">
    <property type="protein sequence ID" value="VDD31854.1"/>
    <property type="molecule type" value="Genomic_DNA"/>
</dbReference>
<name>A0A3P6E968_BRAOL</name>
<evidence type="ECO:0000313" key="1">
    <source>
        <dbReference type="EMBL" id="VDD31854.1"/>
    </source>
</evidence>
<protein>
    <submittedName>
        <fullName evidence="1">Uncharacterized protein</fullName>
    </submittedName>
</protein>
<organism evidence="1">
    <name type="scientific">Brassica oleracea</name>
    <name type="common">Wild cabbage</name>
    <dbReference type="NCBI Taxonomy" id="3712"/>
    <lineage>
        <taxon>Eukaryota</taxon>
        <taxon>Viridiplantae</taxon>
        <taxon>Streptophyta</taxon>
        <taxon>Embryophyta</taxon>
        <taxon>Tracheophyta</taxon>
        <taxon>Spermatophyta</taxon>
        <taxon>Magnoliopsida</taxon>
        <taxon>eudicotyledons</taxon>
        <taxon>Gunneridae</taxon>
        <taxon>Pentapetalae</taxon>
        <taxon>rosids</taxon>
        <taxon>malvids</taxon>
        <taxon>Brassicales</taxon>
        <taxon>Brassicaceae</taxon>
        <taxon>Brassiceae</taxon>
        <taxon>Brassica</taxon>
    </lineage>
</organism>